<dbReference type="SUPFAM" id="SSF55874">
    <property type="entry name" value="ATPase domain of HSP90 chaperone/DNA topoisomerase II/histidine kinase"/>
    <property type="match status" value="1"/>
</dbReference>
<dbReference type="InterPro" id="IPR003594">
    <property type="entry name" value="HATPase_dom"/>
</dbReference>
<dbReference type="EMBL" id="JACYXC010000001">
    <property type="protein sequence ID" value="MBH5337446.1"/>
    <property type="molecule type" value="Genomic_DNA"/>
</dbReference>
<evidence type="ECO:0000256" key="1">
    <source>
        <dbReference type="ARBA" id="ARBA00022527"/>
    </source>
</evidence>
<accession>A0ABS0NQI0</accession>
<sequence>MSDSDPPLDAPAATRWRLTLPHTPEAVPRARTLIREVLAALAAPADSDTAELLTSELVANAVEHADGDEPIELVVELLPSGFQVEVHDRDPAPPGELGVQDPHPLPHPLEERGRGLLLIRTLSADSGYRTTPHGKAVWFTLSAPD</sequence>
<dbReference type="RefSeq" id="WP_197990741.1">
    <property type="nucleotide sequence ID" value="NZ_JACYXC010000001.1"/>
</dbReference>
<gene>
    <name evidence="3" type="ORF">IHE55_22855</name>
</gene>
<dbReference type="Gene3D" id="3.30.565.10">
    <property type="entry name" value="Histidine kinase-like ATPase, C-terminal domain"/>
    <property type="match status" value="1"/>
</dbReference>
<reference evidence="3 4" key="1">
    <citation type="submission" date="2020-09" db="EMBL/GenBank/DDBJ databases">
        <title>Biosynthesis of the nuclear factor of activated T cells inhibitor NFAT-133 and its congeners in Streptomyces pactum.</title>
        <authorList>
            <person name="Zhou W."/>
            <person name="Posri P."/>
            <person name="Abugrain M.E."/>
            <person name="Weisberg A.J."/>
            <person name="Chang J.H."/>
            <person name="Mahmud T."/>
        </authorList>
    </citation>
    <scope>NUCLEOTIDE SEQUENCE [LARGE SCALE GENOMIC DNA]</scope>
    <source>
        <strain evidence="3 4">ATCC 27456</strain>
    </source>
</reference>
<proteinExistence type="predicted"/>
<keyword evidence="3" id="KW-0547">Nucleotide-binding</keyword>
<evidence type="ECO:0000259" key="2">
    <source>
        <dbReference type="Pfam" id="PF13581"/>
    </source>
</evidence>
<keyword evidence="1" id="KW-0808">Transferase</keyword>
<dbReference type="PANTHER" id="PTHR35526">
    <property type="entry name" value="ANTI-SIGMA-F FACTOR RSBW-RELATED"/>
    <property type="match status" value="1"/>
</dbReference>
<feature type="domain" description="Histidine kinase/HSP90-like ATPase" evidence="2">
    <location>
        <begin position="21"/>
        <end position="140"/>
    </location>
</feature>
<organism evidence="3 4">
    <name type="scientific">Streptomyces pactum</name>
    <dbReference type="NCBI Taxonomy" id="68249"/>
    <lineage>
        <taxon>Bacteria</taxon>
        <taxon>Bacillati</taxon>
        <taxon>Actinomycetota</taxon>
        <taxon>Actinomycetes</taxon>
        <taxon>Kitasatosporales</taxon>
        <taxon>Streptomycetaceae</taxon>
        <taxon>Streptomyces</taxon>
    </lineage>
</organism>
<keyword evidence="3" id="KW-0067">ATP-binding</keyword>
<keyword evidence="4" id="KW-1185">Reference proteome</keyword>
<dbReference type="GO" id="GO:0005524">
    <property type="term" value="F:ATP binding"/>
    <property type="evidence" value="ECO:0007669"/>
    <property type="project" value="UniProtKB-KW"/>
</dbReference>
<name>A0ABS0NQI0_9ACTN</name>
<keyword evidence="1" id="KW-0418">Kinase</keyword>
<keyword evidence="1" id="KW-0723">Serine/threonine-protein kinase</keyword>
<evidence type="ECO:0000313" key="4">
    <source>
        <dbReference type="Proteomes" id="UP000807371"/>
    </source>
</evidence>
<dbReference type="PANTHER" id="PTHR35526:SF3">
    <property type="entry name" value="ANTI-SIGMA-F FACTOR RSBW"/>
    <property type="match status" value="1"/>
</dbReference>
<dbReference type="InterPro" id="IPR050267">
    <property type="entry name" value="Anti-sigma-factor_SerPK"/>
</dbReference>
<dbReference type="CDD" id="cd16936">
    <property type="entry name" value="HATPase_RsbW-like"/>
    <property type="match status" value="1"/>
</dbReference>
<dbReference type="Proteomes" id="UP000807371">
    <property type="component" value="Unassembled WGS sequence"/>
</dbReference>
<evidence type="ECO:0000313" key="3">
    <source>
        <dbReference type="EMBL" id="MBH5337446.1"/>
    </source>
</evidence>
<dbReference type="InterPro" id="IPR036890">
    <property type="entry name" value="HATPase_C_sf"/>
</dbReference>
<comment type="caution">
    <text evidence="3">The sequence shown here is derived from an EMBL/GenBank/DDBJ whole genome shotgun (WGS) entry which is preliminary data.</text>
</comment>
<dbReference type="Pfam" id="PF13581">
    <property type="entry name" value="HATPase_c_2"/>
    <property type="match status" value="1"/>
</dbReference>
<protein>
    <submittedName>
        <fullName evidence="3">ATP-binding protein</fullName>
    </submittedName>
</protein>